<keyword evidence="1" id="KW-0862">Zinc</keyword>
<dbReference type="Proteomes" id="UP000596742">
    <property type="component" value="Unassembled WGS sequence"/>
</dbReference>
<evidence type="ECO:0000256" key="2">
    <source>
        <dbReference type="SAM" id="Coils"/>
    </source>
</evidence>
<keyword evidence="1" id="KW-0479">Metal-binding</keyword>
<comment type="caution">
    <text evidence="4">The sequence shown here is derived from an EMBL/GenBank/DDBJ whole genome shotgun (WGS) entry which is preliminary data.</text>
</comment>
<accession>A0A8B6GHU2</accession>
<dbReference type="GO" id="GO:0008270">
    <property type="term" value="F:zinc ion binding"/>
    <property type="evidence" value="ECO:0007669"/>
    <property type="project" value="UniProtKB-KW"/>
</dbReference>
<keyword evidence="5" id="KW-1185">Reference proteome</keyword>
<feature type="coiled-coil region" evidence="2">
    <location>
        <begin position="166"/>
        <end position="193"/>
    </location>
</feature>
<dbReference type="Gene3D" id="3.30.160.60">
    <property type="entry name" value="Classic Zinc Finger"/>
    <property type="match status" value="1"/>
</dbReference>
<gene>
    <name evidence="4" type="ORF">MGAL_10B022532</name>
</gene>
<dbReference type="OrthoDB" id="10291662at2759"/>
<keyword evidence="1" id="KW-0863">Zinc-finger</keyword>
<dbReference type="SUPFAM" id="SSF101898">
    <property type="entry name" value="NHL repeat"/>
    <property type="match status" value="1"/>
</dbReference>
<feature type="domain" description="B box-type" evidence="3">
    <location>
        <begin position="11"/>
        <end position="54"/>
    </location>
</feature>
<dbReference type="PANTHER" id="PTHR25462:SF296">
    <property type="entry name" value="MEIOTIC P26, ISOFORM F"/>
    <property type="match status" value="1"/>
</dbReference>
<evidence type="ECO:0000313" key="5">
    <source>
        <dbReference type="Proteomes" id="UP000596742"/>
    </source>
</evidence>
<dbReference type="AlphaFoldDB" id="A0A8B6GHU2"/>
<dbReference type="SUPFAM" id="SSF57845">
    <property type="entry name" value="B-box zinc-binding domain"/>
    <property type="match status" value="1"/>
</dbReference>
<name>A0A8B6GHU2_MYTGA</name>
<protein>
    <recommendedName>
        <fullName evidence="3">B box-type domain-containing protein</fullName>
    </recommendedName>
</protein>
<dbReference type="CDD" id="cd19757">
    <property type="entry name" value="Bbox1"/>
    <property type="match status" value="1"/>
</dbReference>
<dbReference type="InterPro" id="IPR047153">
    <property type="entry name" value="TRIM45/56/19-like"/>
</dbReference>
<dbReference type="PROSITE" id="PS50119">
    <property type="entry name" value="ZF_BBOX"/>
    <property type="match status" value="1"/>
</dbReference>
<dbReference type="CDD" id="cd19776">
    <property type="entry name" value="Bbox2_TRIM25_C-IV"/>
    <property type="match status" value="1"/>
</dbReference>
<organism evidence="4 5">
    <name type="scientific">Mytilus galloprovincialis</name>
    <name type="common">Mediterranean mussel</name>
    <dbReference type="NCBI Taxonomy" id="29158"/>
    <lineage>
        <taxon>Eukaryota</taxon>
        <taxon>Metazoa</taxon>
        <taxon>Spiralia</taxon>
        <taxon>Lophotrochozoa</taxon>
        <taxon>Mollusca</taxon>
        <taxon>Bivalvia</taxon>
        <taxon>Autobranchia</taxon>
        <taxon>Pteriomorphia</taxon>
        <taxon>Mytilida</taxon>
        <taxon>Mytiloidea</taxon>
        <taxon>Mytilidae</taxon>
        <taxon>Mytilinae</taxon>
        <taxon>Mytilus</taxon>
    </lineage>
</organism>
<reference evidence="4" key="1">
    <citation type="submission" date="2018-11" db="EMBL/GenBank/DDBJ databases">
        <authorList>
            <person name="Alioto T."/>
            <person name="Alioto T."/>
        </authorList>
    </citation>
    <scope>NUCLEOTIDE SEQUENCE</scope>
</reference>
<evidence type="ECO:0000313" key="4">
    <source>
        <dbReference type="EMBL" id="VDI64044.1"/>
    </source>
</evidence>
<keyword evidence="2" id="KW-0175">Coiled coil</keyword>
<proteinExistence type="predicted"/>
<dbReference type="InterPro" id="IPR011042">
    <property type="entry name" value="6-blade_b-propeller_TolB-like"/>
</dbReference>
<dbReference type="InterPro" id="IPR000315">
    <property type="entry name" value="Znf_B-box"/>
</dbReference>
<dbReference type="PANTHER" id="PTHR25462">
    <property type="entry name" value="BONUS, ISOFORM C-RELATED"/>
    <property type="match status" value="1"/>
</dbReference>
<evidence type="ECO:0000256" key="1">
    <source>
        <dbReference type="PROSITE-ProRule" id="PRU00024"/>
    </source>
</evidence>
<evidence type="ECO:0000259" key="3">
    <source>
        <dbReference type="PROSITE" id="PS50119"/>
    </source>
</evidence>
<dbReference type="Gene3D" id="2.120.10.30">
    <property type="entry name" value="TolB, C-terminal domain"/>
    <property type="match status" value="1"/>
</dbReference>
<sequence length="565" mass="63781">MAASCEKLCGVCYTQHLTSDAVYWCPECDEGLCASCLKFHAASKSTRSHDVISINELNQFPSSLVDIKAYCTEHEGKYQHYCSTHESLCCPRCVTTEHKSCDLIAIDDVIKTFDTPGVFETMDQNIKRIKENIERVFNDRKQNLTSFLEQKQIIQAEFNEKRTKIIQHLNTLEKNLLKDLQAAEEKISLQINNILSELSKHRQSTEELEVHVSALKRYSLNIQSFVVYRKLYDDIKIEDKYVQSLLEDINLQWLNLECKPDEKILDVCTIEVYGEISSAKTPSRVELITVNARHAQLVVPKEEPLRFITDMSLIRYKKIHIPGSSRKNDIKGCTFTPKGKLVFADHNNGRLVILDESGSLECEIPLSSGRPFDVTCIDENTVSNAYATQIEVINISSKLRLKVIKTTGGSYGISFSEGRLLYSELGKGIQVVELDDGTHGKLIQKEDEVHTFNYVTASENRIYETNPEANVVTCRTSSGDTLWEYKDDSVVKTPYGITVDSNLNVFVVSNGNNSVIVISRDGKHARRLLGKGNGVNDPTCIHIDKNRNILMVGNVDGNIYLYDVT</sequence>
<dbReference type="Pfam" id="PF22586">
    <property type="entry name" value="ANCHR-like_BBOX"/>
    <property type="match status" value="1"/>
</dbReference>
<dbReference type="EMBL" id="UYJE01008457">
    <property type="protein sequence ID" value="VDI64044.1"/>
    <property type="molecule type" value="Genomic_DNA"/>
</dbReference>